<gene>
    <name evidence="10" type="ORF">AAFF_G00183910</name>
</gene>
<dbReference type="Pfam" id="PF01841">
    <property type="entry name" value="Transglut_core"/>
    <property type="match status" value="1"/>
</dbReference>
<dbReference type="InterPro" id="IPR050779">
    <property type="entry name" value="Transglutaminase"/>
</dbReference>
<feature type="active site" evidence="7">
    <location>
        <position position="326"/>
    </location>
</feature>
<dbReference type="SUPFAM" id="SSF49309">
    <property type="entry name" value="Transglutaminase, two C-terminal domains"/>
    <property type="match status" value="2"/>
</dbReference>
<dbReference type="AlphaFoldDB" id="A0AAD7W6Y5"/>
<dbReference type="EMBL" id="JAINUG010000244">
    <property type="protein sequence ID" value="KAJ8385678.1"/>
    <property type="molecule type" value="Genomic_DNA"/>
</dbReference>
<comment type="cofactor">
    <cofactor evidence="8">
        <name>Ca(2+)</name>
        <dbReference type="ChEBI" id="CHEBI:29108"/>
    </cofactor>
    <text evidence="8">Binds 1 Ca(2+) ion per subunit.</text>
</comment>
<comment type="caution">
    <text evidence="10">The sequence shown here is derived from an EMBL/GenBank/DDBJ whole genome shotgun (WGS) entry which is preliminary data.</text>
</comment>
<dbReference type="InterPro" id="IPR023608">
    <property type="entry name" value="Transglutaminase_animal"/>
</dbReference>
<feature type="binding site" evidence="8">
    <location>
        <position position="389"/>
    </location>
    <ligand>
        <name>Ca(2+)</name>
        <dbReference type="ChEBI" id="CHEBI:29108"/>
    </ligand>
</feature>
<dbReference type="PANTHER" id="PTHR11590:SF70">
    <property type="entry name" value="PROTEIN-GLUTAMINE GAMMA-GLUTAMYLTRANSFERASE 4"/>
    <property type="match status" value="1"/>
</dbReference>
<dbReference type="InterPro" id="IPR008958">
    <property type="entry name" value="Transglutaminase_C"/>
</dbReference>
<evidence type="ECO:0000313" key="10">
    <source>
        <dbReference type="EMBL" id="KAJ8385678.1"/>
    </source>
</evidence>
<comment type="similarity">
    <text evidence="1">Belongs to the transglutaminase superfamily. Transglutaminase family.</text>
</comment>
<dbReference type="FunFam" id="3.90.260.10:FF:000001">
    <property type="entry name" value="Protein-glutamine gamma-glutamyltransferase 2"/>
    <property type="match status" value="1"/>
</dbReference>
<reference evidence="10" key="1">
    <citation type="journal article" date="2023" name="Science">
        <title>Genome structures resolve the early diversification of teleost fishes.</title>
        <authorList>
            <person name="Parey E."/>
            <person name="Louis A."/>
            <person name="Montfort J."/>
            <person name="Bouchez O."/>
            <person name="Roques C."/>
            <person name="Iampietro C."/>
            <person name="Lluch J."/>
            <person name="Castinel A."/>
            <person name="Donnadieu C."/>
            <person name="Desvignes T."/>
            <person name="Floi Bucao C."/>
            <person name="Jouanno E."/>
            <person name="Wen M."/>
            <person name="Mejri S."/>
            <person name="Dirks R."/>
            <person name="Jansen H."/>
            <person name="Henkel C."/>
            <person name="Chen W.J."/>
            <person name="Zahm M."/>
            <person name="Cabau C."/>
            <person name="Klopp C."/>
            <person name="Thompson A.W."/>
            <person name="Robinson-Rechavi M."/>
            <person name="Braasch I."/>
            <person name="Lecointre G."/>
            <person name="Bobe J."/>
            <person name="Postlethwait J.H."/>
            <person name="Berthelot C."/>
            <person name="Roest Crollius H."/>
            <person name="Guiguen Y."/>
        </authorList>
    </citation>
    <scope>NUCLEOTIDE SEQUENCE</scope>
    <source>
        <strain evidence="10">NC1722</strain>
    </source>
</reference>
<dbReference type="InterPro" id="IPR036985">
    <property type="entry name" value="Transglutaminase-like_sf"/>
</dbReference>
<keyword evidence="2" id="KW-0808">Transferase</keyword>
<dbReference type="Pfam" id="PF00868">
    <property type="entry name" value="Transglut_N"/>
    <property type="match status" value="1"/>
</dbReference>
<dbReference type="InterPro" id="IPR036238">
    <property type="entry name" value="Transglutaminase_C_sf"/>
</dbReference>
<sequence length="680" mass="75345">MPDTDLSISSLSFLKELNAELHHTSDFLCEALVVRRGQSFRLRLQLSRELQAQDRLLIQLSLGERPLQAKETLVELLVQRDPEPGRWGATITQTSHNQCEVDLKTPPNAIVGKYSLSVKIGDNYTYRPKHNHFYLLFNPWCEEDDVYLPDEASLQEYVLSDLGYVYVGHSKDIKGRPWNFGQFEEGVLELCMELLDKKRLGQAARRDPVRLARAMSALVNANDDRGVLVGNWSGKYSDGTSPIKWTGSSSILLEYGRTRAPVKYGQCWVFSGVLTTVMRCLGIPARSVTNFSSAHDTDGNLTIDVYVSRSGERLDNMAADSIWNFHVWNDVWMKRPDLPEGYDGWQALDATPQEESEGVFQCGPCPLKAIKHGEVHLPYESKFVFAEVNADRVVWRVQGAGSDAVTKVSEQRHAVGRYISTKAAGRDQREDITALYKFPEGSSEERKMTDRACAICSIAPPSQESSQLQLGLQCPVPVRLGSPISVSVCLSSLGPRPLTLTIMAAAQLQAYNGKTVATVKALKQEVTVQAETSTSVSMEIEAAEYLSKLSEVNDNLLLRVTAMAECEKPYFVCTEDIIIGFEYPPITVDLPVTAKLGEPFTGTFTFKNTTGVPMDNCKLLVEGLGLFKLATFNHGNVPVGRIFRSEILCAPYRRGPRKIIATISSDQISGITAEGAVTVE</sequence>
<dbReference type="EC" id="2.3.2.13" evidence="6"/>
<dbReference type="SMART" id="SM00460">
    <property type="entry name" value="TGc"/>
    <property type="match status" value="1"/>
</dbReference>
<dbReference type="PANTHER" id="PTHR11590">
    <property type="entry name" value="PROTEIN-GLUTAMINE GAMMA-GLUTAMYLTRANSFERASE"/>
    <property type="match status" value="1"/>
</dbReference>
<feature type="active site" evidence="7">
    <location>
        <position position="267"/>
    </location>
</feature>
<evidence type="ECO:0000256" key="1">
    <source>
        <dbReference type="ARBA" id="ARBA00005968"/>
    </source>
</evidence>
<evidence type="ECO:0000256" key="8">
    <source>
        <dbReference type="PIRSR" id="PIRSR000459-2"/>
    </source>
</evidence>
<evidence type="ECO:0000256" key="6">
    <source>
        <dbReference type="ARBA" id="ARBA00024222"/>
    </source>
</evidence>
<evidence type="ECO:0000259" key="9">
    <source>
        <dbReference type="SMART" id="SM00460"/>
    </source>
</evidence>
<protein>
    <recommendedName>
        <fullName evidence="6">protein-glutamine gamma-glutamyltransferase</fullName>
        <ecNumber evidence="6">2.3.2.13</ecNumber>
    </recommendedName>
</protein>
<proteinExistence type="inferred from homology"/>
<feature type="active site" evidence="7">
    <location>
        <position position="349"/>
    </location>
</feature>
<accession>A0AAD7W6Y5</accession>
<dbReference type="InterPro" id="IPR038765">
    <property type="entry name" value="Papain-like_cys_pep_sf"/>
</dbReference>
<dbReference type="GO" id="GO:0046872">
    <property type="term" value="F:metal ion binding"/>
    <property type="evidence" value="ECO:0007669"/>
    <property type="project" value="UniProtKB-KW"/>
</dbReference>
<evidence type="ECO:0000256" key="4">
    <source>
        <dbReference type="ARBA" id="ARBA00022837"/>
    </source>
</evidence>
<dbReference type="Gene3D" id="2.60.40.10">
    <property type="entry name" value="Immunoglobulins"/>
    <property type="match status" value="3"/>
</dbReference>
<evidence type="ECO:0000256" key="5">
    <source>
        <dbReference type="ARBA" id="ARBA00023315"/>
    </source>
</evidence>
<dbReference type="InterPro" id="IPR001102">
    <property type="entry name" value="Transglutaminase_N"/>
</dbReference>
<dbReference type="GO" id="GO:0003810">
    <property type="term" value="F:protein-glutamine gamma-glutamyltransferase activity"/>
    <property type="evidence" value="ECO:0007669"/>
    <property type="project" value="UniProtKB-EC"/>
</dbReference>
<dbReference type="InterPro" id="IPR013808">
    <property type="entry name" value="Transglutaminase_AS"/>
</dbReference>
<keyword evidence="11" id="KW-1185">Reference proteome</keyword>
<evidence type="ECO:0000256" key="3">
    <source>
        <dbReference type="ARBA" id="ARBA00022723"/>
    </source>
</evidence>
<keyword evidence="4 8" id="KW-0106">Calcium</keyword>
<feature type="domain" description="Transglutaminase-like" evidence="9">
    <location>
        <begin position="259"/>
        <end position="352"/>
    </location>
</feature>
<evidence type="ECO:0000256" key="7">
    <source>
        <dbReference type="PIRSR" id="PIRSR000459-1"/>
    </source>
</evidence>
<evidence type="ECO:0000313" key="11">
    <source>
        <dbReference type="Proteomes" id="UP001221898"/>
    </source>
</evidence>
<dbReference type="Pfam" id="PF00927">
    <property type="entry name" value="Transglut_C"/>
    <property type="match status" value="1"/>
</dbReference>
<dbReference type="PIRSF" id="PIRSF000459">
    <property type="entry name" value="TGM_EBP42"/>
    <property type="match status" value="1"/>
</dbReference>
<dbReference type="Proteomes" id="UP001221898">
    <property type="component" value="Unassembled WGS sequence"/>
</dbReference>
<name>A0AAD7W6Y5_9TELE</name>
<dbReference type="InterPro" id="IPR014756">
    <property type="entry name" value="Ig_E-set"/>
</dbReference>
<dbReference type="SUPFAM" id="SSF81296">
    <property type="entry name" value="E set domains"/>
    <property type="match status" value="1"/>
</dbReference>
<evidence type="ECO:0000256" key="2">
    <source>
        <dbReference type="ARBA" id="ARBA00022679"/>
    </source>
</evidence>
<feature type="binding site" evidence="8">
    <location>
        <position position="440"/>
    </location>
    <ligand>
        <name>Ca(2+)</name>
        <dbReference type="ChEBI" id="CHEBI:29108"/>
    </ligand>
</feature>
<dbReference type="InterPro" id="IPR002931">
    <property type="entry name" value="Transglutaminase-like"/>
</dbReference>
<dbReference type="GO" id="GO:0007399">
    <property type="term" value="P:nervous system development"/>
    <property type="evidence" value="ECO:0007669"/>
    <property type="project" value="UniProtKB-ARBA"/>
</dbReference>
<organism evidence="10 11">
    <name type="scientific">Aldrovandia affinis</name>
    <dbReference type="NCBI Taxonomy" id="143900"/>
    <lineage>
        <taxon>Eukaryota</taxon>
        <taxon>Metazoa</taxon>
        <taxon>Chordata</taxon>
        <taxon>Craniata</taxon>
        <taxon>Vertebrata</taxon>
        <taxon>Euteleostomi</taxon>
        <taxon>Actinopterygii</taxon>
        <taxon>Neopterygii</taxon>
        <taxon>Teleostei</taxon>
        <taxon>Notacanthiformes</taxon>
        <taxon>Halosauridae</taxon>
        <taxon>Aldrovandia</taxon>
    </lineage>
</organism>
<keyword evidence="5" id="KW-0012">Acyltransferase</keyword>
<keyword evidence="3 8" id="KW-0479">Metal-binding</keyword>
<feature type="binding site" evidence="8">
    <location>
        <position position="391"/>
    </location>
    <ligand>
        <name>Ca(2+)</name>
        <dbReference type="ChEBI" id="CHEBI:29108"/>
    </ligand>
</feature>
<dbReference type="InterPro" id="IPR013783">
    <property type="entry name" value="Ig-like_fold"/>
</dbReference>
<dbReference type="SUPFAM" id="SSF54001">
    <property type="entry name" value="Cysteine proteinases"/>
    <property type="match status" value="1"/>
</dbReference>
<feature type="binding site" evidence="8">
    <location>
        <position position="445"/>
    </location>
    <ligand>
        <name>Ca(2+)</name>
        <dbReference type="ChEBI" id="CHEBI:29108"/>
    </ligand>
</feature>
<dbReference type="PROSITE" id="PS00547">
    <property type="entry name" value="TRANSGLUTAMINASES"/>
    <property type="match status" value="1"/>
</dbReference>
<dbReference type="Gene3D" id="3.90.260.10">
    <property type="entry name" value="Transglutaminase-like"/>
    <property type="match status" value="1"/>
</dbReference>